<dbReference type="Proteomes" id="UP000179136">
    <property type="component" value="Unassembled WGS sequence"/>
</dbReference>
<protein>
    <submittedName>
        <fullName evidence="2">Uncharacterized protein</fullName>
    </submittedName>
</protein>
<dbReference type="AlphaFoldDB" id="A0A1F6FNM7"/>
<comment type="caution">
    <text evidence="2">The sequence shown here is derived from an EMBL/GenBank/DDBJ whole genome shotgun (WGS) entry which is preliminary data.</text>
</comment>
<feature type="coiled-coil region" evidence="1">
    <location>
        <begin position="70"/>
        <end position="97"/>
    </location>
</feature>
<dbReference type="EMBL" id="MFMW01000013">
    <property type="protein sequence ID" value="OGG87452.1"/>
    <property type="molecule type" value="Genomic_DNA"/>
</dbReference>
<accession>A0A1F6FNM7</accession>
<sequence length="127" mass="14823">MNNQNQQPLTKDELTYALKEERGELVKLIKQEISLPIGEKIDKMAGQIESIQTHQLKQDTRMDKMEERFIKKSTEDKNEILNSNDKLMAELKKKNEEEAAHSLSHIQIKNNLLNHEHRLQALEPQPV</sequence>
<proteinExistence type="predicted"/>
<dbReference type="STRING" id="1798561.A3B87_02075"/>
<organism evidence="2 3">
    <name type="scientific">Candidatus Kuenenbacteria bacterium RIFCSPHIGHO2_02_FULL_39_13</name>
    <dbReference type="NCBI Taxonomy" id="1798561"/>
    <lineage>
        <taxon>Bacteria</taxon>
        <taxon>Candidatus Kueneniibacteriota</taxon>
    </lineage>
</organism>
<keyword evidence="1" id="KW-0175">Coiled coil</keyword>
<gene>
    <name evidence="2" type="ORF">A3B87_02075</name>
</gene>
<evidence type="ECO:0000313" key="2">
    <source>
        <dbReference type="EMBL" id="OGG87452.1"/>
    </source>
</evidence>
<reference evidence="2 3" key="1">
    <citation type="journal article" date="2016" name="Nat. Commun.">
        <title>Thousands of microbial genomes shed light on interconnected biogeochemical processes in an aquifer system.</title>
        <authorList>
            <person name="Anantharaman K."/>
            <person name="Brown C.T."/>
            <person name="Hug L.A."/>
            <person name="Sharon I."/>
            <person name="Castelle C.J."/>
            <person name="Probst A.J."/>
            <person name="Thomas B.C."/>
            <person name="Singh A."/>
            <person name="Wilkins M.J."/>
            <person name="Karaoz U."/>
            <person name="Brodie E.L."/>
            <person name="Williams K.H."/>
            <person name="Hubbard S.S."/>
            <person name="Banfield J.F."/>
        </authorList>
    </citation>
    <scope>NUCLEOTIDE SEQUENCE [LARGE SCALE GENOMIC DNA]</scope>
</reference>
<evidence type="ECO:0000256" key="1">
    <source>
        <dbReference type="SAM" id="Coils"/>
    </source>
</evidence>
<evidence type="ECO:0000313" key="3">
    <source>
        <dbReference type="Proteomes" id="UP000179136"/>
    </source>
</evidence>
<name>A0A1F6FNM7_9BACT</name>